<name>A0A381X7K0_9ZZZZ</name>
<dbReference type="AlphaFoldDB" id="A0A381X7K0"/>
<accession>A0A381X7K0</accession>
<dbReference type="EMBL" id="UINC01014195">
    <property type="protein sequence ID" value="SVA60745.1"/>
    <property type="molecule type" value="Genomic_DNA"/>
</dbReference>
<gene>
    <name evidence="1" type="ORF">METZ01_LOCUS113599</name>
</gene>
<feature type="non-terminal residue" evidence="1">
    <location>
        <position position="52"/>
    </location>
</feature>
<proteinExistence type="predicted"/>
<evidence type="ECO:0000313" key="1">
    <source>
        <dbReference type="EMBL" id="SVA60745.1"/>
    </source>
</evidence>
<sequence length="52" mass="6460">MARTKNRIKKMNFQTQDRNTVEVSDEHKYIIEMHRQGRYIQDRRQLQRELIG</sequence>
<protein>
    <submittedName>
        <fullName evidence="1">Uncharacterized protein</fullName>
    </submittedName>
</protein>
<reference evidence="1" key="1">
    <citation type="submission" date="2018-05" db="EMBL/GenBank/DDBJ databases">
        <authorList>
            <person name="Lanie J.A."/>
            <person name="Ng W.-L."/>
            <person name="Kazmierczak K.M."/>
            <person name="Andrzejewski T.M."/>
            <person name="Davidsen T.M."/>
            <person name="Wayne K.J."/>
            <person name="Tettelin H."/>
            <person name="Glass J.I."/>
            <person name="Rusch D."/>
            <person name="Podicherti R."/>
            <person name="Tsui H.-C.T."/>
            <person name="Winkler M.E."/>
        </authorList>
    </citation>
    <scope>NUCLEOTIDE SEQUENCE</scope>
</reference>
<organism evidence="1">
    <name type="scientific">marine metagenome</name>
    <dbReference type="NCBI Taxonomy" id="408172"/>
    <lineage>
        <taxon>unclassified sequences</taxon>
        <taxon>metagenomes</taxon>
        <taxon>ecological metagenomes</taxon>
    </lineage>
</organism>